<name>A0ACB9TQ29_HOLOL</name>
<dbReference type="Proteomes" id="UP001056778">
    <property type="component" value="Chromosome 2"/>
</dbReference>
<dbReference type="EMBL" id="CM043016">
    <property type="protein sequence ID" value="KAI4468739.1"/>
    <property type="molecule type" value="Genomic_DNA"/>
</dbReference>
<evidence type="ECO:0000313" key="2">
    <source>
        <dbReference type="Proteomes" id="UP001056778"/>
    </source>
</evidence>
<reference evidence="1" key="1">
    <citation type="submission" date="2022-04" db="EMBL/GenBank/DDBJ databases">
        <title>Chromosome-scale genome assembly of Holotrichia oblita Faldermann.</title>
        <authorList>
            <person name="Rongchong L."/>
        </authorList>
    </citation>
    <scope>NUCLEOTIDE SEQUENCE</scope>
    <source>
        <strain evidence="1">81SQS9</strain>
    </source>
</reference>
<protein>
    <submittedName>
        <fullName evidence="1">Uncharacterized protein</fullName>
    </submittedName>
</protein>
<gene>
    <name evidence="1" type="ORF">MML48_2g00000433</name>
</gene>
<comment type="caution">
    <text evidence="1">The sequence shown here is derived from an EMBL/GenBank/DDBJ whole genome shotgun (WGS) entry which is preliminary data.</text>
</comment>
<keyword evidence="2" id="KW-1185">Reference proteome</keyword>
<evidence type="ECO:0000313" key="1">
    <source>
        <dbReference type="EMBL" id="KAI4468739.1"/>
    </source>
</evidence>
<sequence>MEWMNDTCLQLIDEYEKHPILWNSLHPQYYNRTEKLEAWNIIAESFGISTDEVRRKMESLLGSYRGIKSRVRKRSEALGVFRESKWFAFNRLDQFMAKMKPDTTSTFEVSRNKKNRHKPYTMVWSSQLCLRLIDEYEKREELWNPSHPFYYRQNNKIDAWKSISKALGFSIYEVRRKMETLHGSFRRERAKLRRKKGWYL</sequence>
<proteinExistence type="predicted"/>
<organism evidence="1 2">
    <name type="scientific">Holotrichia oblita</name>
    <name type="common">Chafer beetle</name>
    <dbReference type="NCBI Taxonomy" id="644536"/>
    <lineage>
        <taxon>Eukaryota</taxon>
        <taxon>Metazoa</taxon>
        <taxon>Ecdysozoa</taxon>
        <taxon>Arthropoda</taxon>
        <taxon>Hexapoda</taxon>
        <taxon>Insecta</taxon>
        <taxon>Pterygota</taxon>
        <taxon>Neoptera</taxon>
        <taxon>Endopterygota</taxon>
        <taxon>Coleoptera</taxon>
        <taxon>Polyphaga</taxon>
        <taxon>Scarabaeiformia</taxon>
        <taxon>Scarabaeidae</taxon>
        <taxon>Melolonthinae</taxon>
        <taxon>Holotrichia</taxon>
    </lineage>
</organism>
<accession>A0ACB9TQ29</accession>